<protein>
    <recommendedName>
        <fullName evidence="1">PE-PPE domain-containing protein</fullName>
    </recommendedName>
</protein>
<sequence length="113" mass="12105">MVLTLGGTAFSPLPRIFYTAAVSDLFINPVDPAFAGYAANFLVTPSKLWPLTGLDSLSLDKSVARGVADLNSAIMTQFTLGQKPSFWATRKAPWSSAKKCAISRPCRPTSGRP</sequence>
<keyword evidence="3" id="KW-1185">Reference proteome</keyword>
<dbReference type="AlphaFoldDB" id="A0A7G1IGG6"/>
<dbReference type="EMBL" id="AP023343">
    <property type="protein sequence ID" value="BCI89263.1"/>
    <property type="molecule type" value="Genomic_DNA"/>
</dbReference>
<reference evidence="2 3" key="1">
    <citation type="submission" date="2020-07" db="EMBL/GenBank/DDBJ databases">
        <title>Mycobacterium kansasii (former subtype) with zoonotic potential isolated from diseased indoor pet cat, Japan.</title>
        <authorList>
            <person name="Fukano H."/>
            <person name="Terazono T."/>
            <person name="Hoshino Y."/>
        </authorList>
    </citation>
    <scope>NUCLEOTIDE SEQUENCE [LARGE SCALE GENOMIC DNA]</scope>
    <source>
        <strain evidence="2 3">Kuro-I</strain>
    </source>
</reference>
<organism evidence="2 3">
    <name type="scientific">Mycobacterium kansasii</name>
    <dbReference type="NCBI Taxonomy" id="1768"/>
    <lineage>
        <taxon>Bacteria</taxon>
        <taxon>Bacillati</taxon>
        <taxon>Actinomycetota</taxon>
        <taxon>Actinomycetes</taxon>
        <taxon>Mycobacteriales</taxon>
        <taxon>Mycobacteriaceae</taxon>
        <taxon>Mycobacterium</taxon>
    </lineage>
</organism>
<dbReference type="Pfam" id="PF08237">
    <property type="entry name" value="PE-PPE"/>
    <property type="match status" value="1"/>
</dbReference>
<proteinExistence type="predicted"/>
<name>A0A7G1IGG6_MYCKA</name>
<accession>A0A7G1IGG6</accession>
<dbReference type="InterPro" id="IPR013228">
    <property type="entry name" value="PE-PPE_C"/>
</dbReference>
<evidence type="ECO:0000313" key="2">
    <source>
        <dbReference type="EMBL" id="BCI89263.1"/>
    </source>
</evidence>
<evidence type="ECO:0000313" key="3">
    <source>
        <dbReference type="Proteomes" id="UP000516380"/>
    </source>
</evidence>
<gene>
    <name evidence="2" type="ORF">NIIDMKKI_44690</name>
</gene>
<dbReference type="Proteomes" id="UP000516380">
    <property type="component" value="Chromosome"/>
</dbReference>
<evidence type="ECO:0000259" key="1">
    <source>
        <dbReference type="Pfam" id="PF08237"/>
    </source>
</evidence>
<feature type="domain" description="PE-PPE" evidence="1">
    <location>
        <begin position="36"/>
        <end position="83"/>
    </location>
</feature>